<feature type="domain" description="PorZ N-terminal beta-propeller" evidence="2">
    <location>
        <begin position="56"/>
        <end position="213"/>
    </location>
</feature>
<dbReference type="Pfam" id="PF21544">
    <property type="entry name" value="PorZ_N_b_propeller"/>
    <property type="match status" value="1"/>
</dbReference>
<comment type="caution">
    <text evidence="3">The sequence shown here is derived from an EMBL/GenBank/DDBJ whole genome shotgun (WGS) entry which is preliminary data.</text>
</comment>
<reference evidence="4" key="1">
    <citation type="journal article" date="2019" name="Int. J. Syst. Evol. Microbiol.">
        <title>The Global Catalogue of Microorganisms (GCM) 10K type strain sequencing project: providing services to taxonomists for standard genome sequencing and annotation.</title>
        <authorList>
            <consortium name="The Broad Institute Genomics Platform"/>
            <consortium name="The Broad Institute Genome Sequencing Center for Infectious Disease"/>
            <person name="Wu L."/>
            <person name="Ma J."/>
        </authorList>
    </citation>
    <scope>NUCLEOTIDE SEQUENCE [LARGE SCALE GENOMIC DNA]</scope>
    <source>
        <strain evidence="4">JCM 31319</strain>
    </source>
</reference>
<dbReference type="Proteomes" id="UP001597094">
    <property type="component" value="Unassembled WGS sequence"/>
</dbReference>
<dbReference type="InterPro" id="IPR011047">
    <property type="entry name" value="Quinoprotein_ADH-like_sf"/>
</dbReference>
<dbReference type="Gene3D" id="2.130.10.10">
    <property type="entry name" value="YVTN repeat-like/Quinoprotein amine dehydrogenase"/>
    <property type="match status" value="3"/>
</dbReference>
<dbReference type="InterPro" id="IPR048954">
    <property type="entry name" value="PorZ_N"/>
</dbReference>
<evidence type="ECO:0000256" key="1">
    <source>
        <dbReference type="SAM" id="SignalP"/>
    </source>
</evidence>
<dbReference type="SUPFAM" id="SSF63829">
    <property type="entry name" value="Calcium-dependent phosphotriesterase"/>
    <property type="match status" value="1"/>
</dbReference>
<feature type="signal peptide" evidence="1">
    <location>
        <begin position="1"/>
        <end position="28"/>
    </location>
</feature>
<dbReference type="SUPFAM" id="SSF50998">
    <property type="entry name" value="Quinoprotein alcohol dehydrogenase-like"/>
    <property type="match status" value="1"/>
</dbReference>
<name>A0ABW3SIT1_9BACT</name>
<feature type="chain" id="PRO_5046951409" description="PorZ N-terminal beta-propeller domain-containing protein" evidence="1">
    <location>
        <begin position="29"/>
        <end position="770"/>
    </location>
</feature>
<evidence type="ECO:0000259" key="2">
    <source>
        <dbReference type="Pfam" id="PF21544"/>
    </source>
</evidence>
<keyword evidence="1" id="KW-0732">Signal</keyword>
<evidence type="ECO:0000313" key="3">
    <source>
        <dbReference type="EMBL" id="MFD1184738.1"/>
    </source>
</evidence>
<sequence length="770" mass="82872">MKAILAKQMHTVYCLLLLWLGFAWQAQAQSKVPIGGWQIHAPYQQGKAVALAGDKVYVAADRGLFYFDTAFNAIETITKIDGLSEQQISDIAYDEASKTLVVAYANTKVDLLVNDRIYSVSDIFRKSVTGEKKINSIFTHNKLAYISTSFGVVVLDLQKREVQSTYSNLGPSGEVINAKGVAMLQNEIYLATNFGILLAPGAGANLQDFQSWSNISVGLPNPAGVAGIVAFNNKLFAHTADSIYTYTNNAWRATPMATGGSIYSLTATDAYLSAATATGVLLQDKQGLTYTLNHPTLTQPREATATASGVVWVADYENGLVKLSLTSNQVAVYAPNSPYSSNSFKVYTYGGRVYVLSGGYDESMVPANNRSGFNVYENGNWQSYNRVLYPAPGFVTGQDLTSAVFNPVTTKLYLASYGSGLIGWEGPEQATLYNSANSPLLSIVGAPDDVRVSDVAVDVQGNVWVVNPNRRSGAAGLHRLAPDGTWQSYNLKGLNDATFLTKIVLDDYSQKWLSVAPRDNRAYGLLVFDEQQNRTRRLITGVGNGNLPNAIVYSMAKDLNGDIWVGTGSGVGVFYNPAFVFESNQYDARIPIIDGRPLLDGQTVRAIAVDGANRKWMGTDNGLWLFGPDGDELIAHYTSQNSPLPSNKVVSVAVEHQSGEVFVATDAGVASFRASATITEGEPACAVVFPNPVRPDYTGQIGISGLPNNADVRITDVAGTLVYRGKATGGTFAWNARDYNGKRVKAGVYLVLSASEAGDQTCISKIAVLQ</sequence>
<dbReference type="InterPro" id="IPR015943">
    <property type="entry name" value="WD40/YVTN_repeat-like_dom_sf"/>
</dbReference>
<protein>
    <recommendedName>
        <fullName evidence="2">PorZ N-terminal beta-propeller domain-containing protein</fullName>
    </recommendedName>
</protein>
<accession>A0ABW3SIT1</accession>
<gene>
    <name evidence="3" type="ORF">ACFQ2O_00875</name>
</gene>
<dbReference type="EMBL" id="JBHTLD010000004">
    <property type="protein sequence ID" value="MFD1184738.1"/>
    <property type="molecule type" value="Genomic_DNA"/>
</dbReference>
<proteinExistence type="predicted"/>
<evidence type="ECO:0000313" key="4">
    <source>
        <dbReference type="Proteomes" id="UP001597094"/>
    </source>
</evidence>
<dbReference type="Gene3D" id="2.60.40.4070">
    <property type="match status" value="1"/>
</dbReference>
<keyword evidence="4" id="KW-1185">Reference proteome</keyword>
<dbReference type="RefSeq" id="WP_377522136.1">
    <property type="nucleotide sequence ID" value="NZ_JBHTLD010000004.1"/>
</dbReference>
<organism evidence="3 4">
    <name type="scientific">Pontibacter rugosus</name>
    <dbReference type="NCBI Taxonomy" id="1745966"/>
    <lineage>
        <taxon>Bacteria</taxon>
        <taxon>Pseudomonadati</taxon>
        <taxon>Bacteroidota</taxon>
        <taxon>Cytophagia</taxon>
        <taxon>Cytophagales</taxon>
        <taxon>Hymenobacteraceae</taxon>
        <taxon>Pontibacter</taxon>
    </lineage>
</organism>